<proteinExistence type="inferred from homology"/>
<name>A0ABT3L1H7_9CYAN</name>
<dbReference type="CDD" id="cd02901">
    <property type="entry name" value="Macro_Poa1p-like"/>
    <property type="match status" value="1"/>
</dbReference>
<dbReference type="InterPro" id="IPR043472">
    <property type="entry name" value="Macro_dom-like"/>
</dbReference>
<evidence type="ECO:0000256" key="2">
    <source>
        <dbReference type="ARBA" id="ARBA00022676"/>
    </source>
</evidence>
<evidence type="ECO:0000259" key="8">
    <source>
        <dbReference type="PROSITE" id="PS52018"/>
    </source>
</evidence>
<reference evidence="9 10" key="1">
    <citation type="submission" date="2021-08" db="EMBL/GenBank/DDBJ databases">
        <title>Draft genome sequence of Spirulina subsalsa with high tolerance to salinity and hype-accumulation of phycocyanin.</title>
        <authorList>
            <person name="Pei H."/>
            <person name="Jiang L."/>
        </authorList>
    </citation>
    <scope>NUCLEOTIDE SEQUENCE [LARGE SCALE GENOMIC DNA]</scope>
    <source>
        <strain evidence="9 10">FACHB-351</strain>
    </source>
</reference>
<dbReference type="InterPro" id="IPR050892">
    <property type="entry name" value="ADP-ribose_metab_enzymes"/>
</dbReference>
<comment type="catalytic activity">
    <reaction evidence="6">
        <text>an N-(ADP-alpha-D-ribosyl)-thymidine in DNA + H2O = a thymidine in DNA + ADP-D-ribose</text>
        <dbReference type="Rhea" id="RHEA:71655"/>
        <dbReference type="Rhea" id="RHEA-COMP:13556"/>
        <dbReference type="Rhea" id="RHEA-COMP:18051"/>
        <dbReference type="ChEBI" id="CHEBI:15377"/>
        <dbReference type="ChEBI" id="CHEBI:57967"/>
        <dbReference type="ChEBI" id="CHEBI:137386"/>
        <dbReference type="ChEBI" id="CHEBI:191199"/>
    </reaction>
    <physiologicalReaction direction="left-to-right" evidence="6">
        <dbReference type="Rhea" id="RHEA:71656"/>
    </physiologicalReaction>
</comment>
<accession>A0ABT3L1H7</accession>
<comment type="caution">
    <text evidence="9">The sequence shown here is derived from an EMBL/GenBank/DDBJ whole genome shotgun (WGS) entry which is preliminary data.</text>
</comment>
<keyword evidence="5 7" id="KW-0238">DNA-binding</keyword>
<feature type="active site" description="Proton acceptor" evidence="7">
    <location>
        <position position="51"/>
    </location>
</feature>
<dbReference type="Pfam" id="PF01661">
    <property type="entry name" value="Macro"/>
    <property type="match status" value="1"/>
</dbReference>
<gene>
    <name evidence="9" type="ORF">K4A83_03570</name>
</gene>
<evidence type="ECO:0000313" key="9">
    <source>
        <dbReference type="EMBL" id="MCW6035354.1"/>
    </source>
</evidence>
<dbReference type="InterPro" id="IPR002589">
    <property type="entry name" value="Macro_dom"/>
</dbReference>
<feature type="active site" evidence="7">
    <location>
        <position position="153"/>
    </location>
</feature>
<keyword evidence="10" id="KW-1185">Reference proteome</keyword>
<comment type="caution">
    <text evidence="7">Lacks conserved residue(s) required for the propagation of feature annotation.</text>
</comment>
<dbReference type="Gene3D" id="3.40.220.10">
    <property type="entry name" value="Leucine Aminopeptidase, subunit E, domain 1"/>
    <property type="match status" value="1"/>
</dbReference>
<keyword evidence="3 7" id="KW-0808">Transferase</keyword>
<protein>
    <submittedName>
        <fullName evidence="9">DarT ssDNA thymidine ADP-ribosyltransferase family protein</fullName>
    </submittedName>
</protein>
<evidence type="ECO:0000256" key="7">
    <source>
        <dbReference type="PROSITE-ProRule" id="PRU01362"/>
    </source>
</evidence>
<comment type="catalytic activity">
    <reaction evidence="7">
        <text>a thymidine in DNA + NAD(+) = an N-(ADP-alpha-D-ribosyl)-thymidine in DNA + nicotinamide + H(+)</text>
        <dbReference type="Rhea" id="RHEA:71651"/>
        <dbReference type="Rhea" id="RHEA-COMP:13556"/>
        <dbReference type="Rhea" id="RHEA-COMP:18051"/>
        <dbReference type="ChEBI" id="CHEBI:15378"/>
        <dbReference type="ChEBI" id="CHEBI:17154"/>
        <dbReference type="ChEBI" id="CHEBI:57540"/>
        <dbReference type="ChEBI" id="CHEBI:137386"/>
        <dbReference type="ChEBI" id="CHEBI:191199"/>
    </reaction>
</comment>
<sequence length="390" mass="44733">MNKPNIKSLYYITHIGNLPSILNRGILSHKKVEELGVSYTPIYDREIISRRKEKSTPERNSLWEYANLYFQPRNPMMYRVIHETNKRDIAVIAVKPTVLQASRVLITDGNAANGPTQFFSINEGLTVLQQQWKIIQNDWWNELDGSKRKIMAECLIPEEISPDFVHSIFVTDHKAKKQVEEIIGSRPIGVPVIPEPHMFFQPKYSTLIGDNISLIDGDMFFSNMQTLTISVNLQGVMGKGLASRAKYQFPDVYVVYQDACRSKELTAAQPYLYRREASLDQELADLSHPFEYPNSVKWFLFFATKRKWRENSRLEDIESGLDWVSKNCHKVGIKSLAMPALGCGLGNLNWSDVGPVMCRYLHNIGITVAIYLPREHQIDSNYLTKEFLLG</sequence>
<organism evidence="9 10">
    <name type="scientific">Spirulina subsalsa FACHB-351</name>
    <dbReference type="NCBI Taxonomy" id="234711"/>
    <lineage>
        <taxon>Bacteria</taxon>
        <taxon>Bacillati</taxon>
        <taxon>Cyanobacteriota</taxon>
        <taxon>Cyanophyceae</taxon>
        <taxon>Spirulinales</taxon>
        <taxon>Spirulinaceae</taxon>
        <taxon>Spirulina</taxon>
    </lineage>
</organism>
<dbReference type="InterPro" id="IPR029494">
    <property type="entry name" value="DarT"/>
</dbReference>
<dbReference type="EMBL" id="JAIHOM010000012">
    <property type="protein sequence ID" value="MCW6035354.1"/>
    <property type="molecule type" value="Genomic_DNA"/>
</dbReference>
<evidence type="ECO:0000256" key="3">
    <source>
        <dbReference type="ARBA" id="ARBA00022679"/>
    </source>
</evidence>
<keyword evidence="1 7" id="KW-1277">Toxin-antitoxin system</keyword>
<keyword evidence="2 7" id="KW-0328">Glycosyltransferase</keyword>
<dbReference type="RefSeq" id="WP_265263038.1">
    <property type="nucleotide sequence ID" value="NZ_JAIHOM010000012.1"/>
</dbReference>
<keyword evidence="4 7" id="KW-0548">Nucleotidyltransferase</keyword>
<dbReference type="Proteomes" id="UP001526426">
    <property type="component" value="Unassembled WGS sequence"/>
</dbReference>
<comment type="similarity">
    <text evidence="7">Belongs to the DarT ADP-ribosyltransferase family.</text>
</comment>
<dbReference type="PANTHER" id="PTHR12521">
    <property type="entry name" value="PROTEIN C6ORF130"/>
    <property type="match status" value="1"/>
</dbReference>
<feature type="domain" description="DarT" evidence="8">
    <location>
        <begin position="7"/>
        <end position="200"/>
    </location>
</feature>
<dbReference type="SUPFAM" id="SSF52949">
    <property type="entry name" value="Macro domain-like"/>
    <property type="match status" value="1"/>
</dbReference>
<dbReference type="PROSITE" id="PS52018">
    <property type="entry name" value="DART"/>
    <property type="match status" value="1"/>
</dbReference>
<feature type="binding site" evidence="7">
    <location>
        <position position="51"/>
    </location>
    <ligand>
        <name>NAD(+)</name>
        <dbReference type="ChEBI" id="CHEBI:57540"/>
    </ligand>
</feature>
<evidence type="ECO:0000256" key="5">
    <source>
        <dbReference type="ARBA" id="ARBA00023125"/>
    </source>
</evidence>
<evidence type="ECO:0000256" key="1">
    <source>
        <dbReference type="ARBA" id="ARBA00022649"/>
    </source>
</evidence>
<evidence type="ECO:0000256" key="6">
    <source>
        <dbReference type="ARBA" id="ARBA00035885"/>
    </source>
</evidence>
<feature type="binding site" evidence="7">
    <location>
        <begin position="11"/>
        <end position="13"/>
    </location>
    <ligand>
        <name>NAD(+)</name>
        <dbReference type="ChEBI" id="CHEBI:57540"/>
    </ligand>
</feature>
<dbReference type="Pfam" id="PF14487">
    <property type="entry name" value="DarT"/>
    <property type="match status" value="1"/>
</dbReference>
<evidence type="ECO:0000313" key="10">
    <source>
        <dbReference type="Proteomes" id="UP001526426"/>
    </source>
</evidence>
<dbReference type="PANTHER" id="PTHR12521:SF0">
    <property type="entry name" value="ADP-RIBOSE GLYCOHYDROLASE OARD1"/>
    <property type="match status" value="1"/>
</dbReference>
<evidence type="ECO:0000256" key="4">
    <source>
        <dbReference type="ARBA" id="ARBA00022695"/>
    </source>
</evidence>